<gene>
    <name evidence="1" type="ORF">ACFQHK_02890</name>
</gene>
<dbReference type="AlphaFoldDB" id="A0ABD5U829"/>
<dbReference type="EMBL" id="JBHSXM010000001">
    <property type="protein sequence ID" value="MFC6835451.1"/>
    <property type="molecule type" value="Genomic_DNA"/>
</dbReference>
<comment type="caution">
    <text evidence="1">The sequence shown here is derived from an EMBL/GenBank/DDBJ whole genome shotgun (WGS) entry which is preliminary data.</text>
</comment>
<reference evidence="1 2" key="1">
    <citation type="journal article" date="2019" name="Int. J. Syst. Evol. Microbiol.">
        <title>The Global Catalogue of Microorganisms (GCM) 10K type strain sequencing project: providing services to taxonomists for standard genome sequencing and annotation.</title>
        <authorList>
            <consortium name="The Broad Institute Genomics Platform"/>
            <consortium name="The Broad Institute Genome Sequencing Center for Infectious Disease"/>
            <person name="Wu L."/>
            <person name="Ma J."/>
        </authorList>
    </citation>
    <scope>NUCLEOTIDE SEQUENCE [LARGE SCALE GENOMIC DNA]</scope>
    <source>
        <strain evidence="1 2">PSRA2</strain>
    </source>
</reference>
<proteinExistence type="predicted"/>
<dbReference type="Proteomes" id="UP001596406">
    <property type="component" value="Unassembled WGS sequence"/>
</dbReference>
<evidence type="ECO:0008006" key="3">
    <source>
        <dbReference type="Google" id="ProtNLM"/>
    </source>
</evidence>
<protein>
    <recommendedName>
        <fullName evidence="3">PLAT domain-containing protein</fullName>
    </recommendedName>
</protein>
<sequence length="101" mass="11140">MALETYRLVVEETDNREGITADVYGESDTIVETTRLPYEDYGLTAGEEAPDAREQEFTADVLTLTLQHGRGDGTFEVRVLGDGDELAVERIADDDWGLAAE</sequence>
<keyword evidence="2" id="KW-1185">Reference proteome</keyword>
<dbReference type="RefSeq" id="WP_304447152.1">
    <property type="nucleotide sequence ID" value="NZ_JARRAH010000001.1"/>
</dbReference>
<evidence type="ECO:0000313" key="2">
    <source>
        <dbReference type="Proteomes" id="UP001596406"/>
    </source>
</evidence>
<evidence type="ECO:0000313" key="1">
    <source>
        <dbReference type="EMBL" id="MFC6835451.1"/>
    </source>
</evidence>
<organism evidence="1 2">
    <name type="scientific">Halomarina ordinaria</name>
    <dbReference type="NCBI Taxonomy" id="3033939"/>
    <lineage>
        <taxon>Archaea</taxon>
        <taxon>Methanobacteriati</taxon>
        <taxon>Methanobacteriota</taxon>
        <taxon>Stenosarchaea group</taxon>
        <taxon>Halobacteria</taxon>
        <taxon>Halobacteriales</taxon>
        <taxon>Natronomonadaceae</taxon>
        <taxon>Halomarina</taxon>
    </lineage>
</organism>
<name>A0ABD5U829_9EURY</name>
<accession>A0ABD5U829</accession>